<dbReference type="Gene3D" id="3.40.1190.20">
    <property type="match status" value="1"/>
</dbReference>
<dbReference type="Proteomes" id="UP000504603">
    <property type="component" value="Unplaced"/>
</dbReference>
<sequence length="224" mass="23536">MAAPTGHAVVMLQSGGQNSIIIVGGANMNCWPERLSDEDLEVIRTAGIVLLQREIPDSVNIQVAKLQAARSAGVPVILDAGGVDAPIPQELLDHVDIFSPNESELSRLTGCPTESFEQIKQAVEKCYQMGVKQVLVKLGAKGSALFSQGEEPIKQPIISAAKVIDTTGAGDTFTASFAVALVEGKSKKECLKFAAAAASLCVQVKGAIPSMPDRKSVLNLLQSV</sequence>
<gene>
    <name evidence="11" type="primary">LOC111012879</name>
</gene>
<evidence type="ECO:0000313" key="10">
    <source>
        <dbReference type="Proteomes" id="UP000504603"/>
    </source>
</evidence>
<reference evidence="11" key="1">
    <citation type="submission" date="2025-08" db="UniProtKB">
        <authorList>
            <consortium name="RefSeq"/>
        </authorList>
    </citation>
    <scope>IDENTIFICATION</scope>
    <source>
        <strain evidence="11">OHB3-1</strain>
    </source>
</reference>
<organism evidence="10 11">
    <name type="scientific">Momordica charantia</name>
    <name type="common">Bitter gourd</name>
    <name type="synonym">Balsam pear</name>
    <dbReference type="NCBI Taxonomy" id="3673"/>
    <lineage>
        <taxon>Eukaryota</taxon>
        <taxon>Viridiplantae</taxon>
        <taxon>Streptophyta</taxon>
        <taxon>Embryophyta</taxon>
        <taxon>Tracheophyta</taxon>
        <taxon>Spermatophyta</taxon>
        <taxon>Magnoliopsida</taxon>
        <taxon>eudicotyledons</taxon>
        <taxon>Gunneridae</taxon>
        <taxon>Pentapetalae</taxon>
        <taxon>rosids</taxon>
        <taxon>fabids</taxon>
        <taxon>Cucurbitales</taxon>
        <taxon>Cucurbitaceae</taxon>
        <taxon>Momordiceae</taxon>
        <taxon>Momordica</taxon>
    </lineage>
</organism>
<dbReference type="InterPro" id="IPR002139">
    <property type="entry name" value="Ribo/fructo_kinase"/>
</dbReference>
<dbReference type="OrthoDB" id="415590at2759"/>
<dbReference type="GO" id="GO:0005524">
    <property type="term" value="F:ATP binding"/>
    <property type="evidence" value="ECO:0007669"/>
    <property type="project" value="UniProtKB-KW"/>
</dbReference>
<keyword evidence="3" id="KW-0547">Nucleotide-binding</keyword>
<evidence type="ECO:0000313" key="11">
    <source>
        <dbReference type="RefSeq" id="XP_022142870.1"/>
    </source>
</evidence>
<dbReference type="PRINTS" id="PR00990">
    <property type="entry name" value="RIBOKINASE"/>
</dbReference>
<dbReference type="SUPFAM" id="SSF53613">
    <property type="entry name" value="Ribokinase-like"/>
    <property type="match status" value="1"/>
</dbReference>
<keyword evidence="2" id="KW-0479">Metal-binding</keyword>
<feature type="domain" description="Carbohydrate kinase PfkB" evidence="9">
    <location>
        <begin position="3"/>
        <end position="213"/>
    </location>
</feature>
<dbReference type="PANTHER" id="PTHR10584:SF166">
    <property type="entry name" value="RIBOKINASE"/>
    <property type="match status" value="1"/>
</dbReference>
<keyword evidence="10" id="KW-1185">Reference proteome</keyword>
<dbReference type="AlphaFoldDB" id="A0A6J1CM52"/>
<evidence type="ECO:0000256" key="2">
    <source>
        <dbReference type="ARBA" id="ARBA00022723"/>
    </source>
</evidence>
<dbReference type="RefSeq" id="XP_022142870.1">
    <property type="nucleotide sequence ID" value="XM_022287178.1"/>
</dbReference>
<dbReference type="InterPro" id="IPR011611">
    <property type="entry name" value="PfkB_dom"/>
</dbReference>
<evidence type="ECO:0000256" key="6">
    <source>
        <dbReference type="ARBA" id="ARBA00022842"/>
    </source>
</evidence>
<evidence type="ECO:0000256" key="5">
    <source>
        <dbReference type="ARBA" id="ARBA00022840"/>
    </source>
</evidence>
<accession>A0A6J1CM52</accession>
<keyword evidence="7" id="KW-0630">Potassium</keyword>
<evidence type="ECO:0000256" key="1">
    <source>
        <dbReference type="ARBA" id="ARBA00022679"/>
    </source>
</evidence>
<protein>
    <submittedName>
        <fullName evidence="11">Uncharacterized protein LOC111012879</fullName>
    </submittedName>
</protein>
<proteinExistence type="predicted"/>
<dbReference type="GeneID" id="111012879"/>
<keyword evidence="4" id="KW-0418">Kinase</keyword>
<evidence type="ECO:0000259" key="9">
    <source>
        <dbReference type="Pfam" id="PF00294"/>
    </source>
</evidence>
<dbReference type="PANTHER" id="PTHR10584">
    <property type="entry name" value="SUGAR KINASE"/>
    <property type="match status" value="1"/>
</dbReference>
<evidence type="ECO:0000256" key="4">
    <source>
        <dbReference type="ARBA" id="ARBA00022777"/>
    </source>
</evidence>
<dbReference type="GO" id="GO:0006014">
    <property type="term" value="P:D-ribose metabolic process"/>
    <property type="evidence" value="ECO:0007669"/>
    <property type="project" value="InterPro"/>
</dbReference>
<dbReference type="InterPro" id="IPR011877">
    <property type="entry name" value="Ribokinase"/>
</dbReference>
<keyword evidence="8" id="KW-0119">Carbohydrate metabolism</keyword>
<dbReference type="Pfam" id="PF00294">
    <property type="entry name" value="PfkB"/>
    <property type="match status" value="1"/>
</dbReference>
<dbReference type="GO" id="GO:0046872">
    <property type="term" value="F:metal ion binding"/>
    <property type="evidence" value="ECO:0007669"/>
    <property type="project" value="UniProtKB-KW"/>
</dbReference>
<keyword evidence="6" id="KW-0460">Magnesium</keyword>
<evidence type="ECO:0000256" key="7">
    <source>
        <dbReference type="ARBA" id="ARBA00022958"/>
    </source>
</evidence>
<name>A0A6J1CM52_MOMCH</name>
<evidence type="ECO:0000256" key="8">
    <source>
        <dbReference type="ARBA" id="ARBA00023277"/>
    </source>
</evidence>
<keyword evidence="5" id="KW-0067">ATP-binding</keyword>
<dbReference type="InterPro" id="IPR029056">
    <property type="entry name" value="Ribokinase-like"/>
</dbReference>
<keyword evidence="1" id="KW-0808">Transferase</keyword>
<dbReference type="GO" id="GO:0004747">
    <property type="term" value="F:ribokinase activity"/>
    <property type="evidence" value="ECO:0007669"/>
    <property type="project" value="InterPro"/>
</dbReference>
<dbReference type="KEGG" id="mcha:111012879"/>
<evidence type="ECO:0000256" key="3">
    <source>
        <dbReference type="ARBA" id="ARBA00022741"/>
    </source>
</evidence>
<dbReference type="CDD" id="cd01174">
    <property type="entry name" value="ribokinase"/>
    <property type="match status" value="1"/>
</dbReference>